<evidence type="ECO:0000313" key="1">
    <source>
        <dbReference type="EMBL" id="JAH48140.1"/>
    </source>
</evidence>
<dbReference type="AlphaFoldDB" id="A0A0E9T569"/>
<name>A0A0E9T569_ANGAN</name>
<dbReference type="EMBL" id="GBXM01060437">
    <property type="protein sequence ID" value="JAH48140.1"/>
    <property type="molecule type" value="Transcribed_RNA"/>
</dbReference>
<protein>
    <submittedName>
        <fullName evidence="1">Uncharacterized protein</fullName>
    </submittedName>
</protein>
<sequence>MICFEQQPSIVIVTPNAFKCREIMGSSHGRLITLQNKNEIK</sequence>
<reference evidence="1" key="2">
    <citation type="journal article" date="2015" name="Fish Shellfish Immunol.">
        <title>Early steps in the European eel (Anguilla anguilla)-Vibrio vulnificus interaction in the gills: Role of the RtxA13 toxin.</title>
        <authorList>
            <person name="Callol A."/>
            <person name="Pajuelo D."/>
            <person name="Ebbesson L."/>
            <person name="Teles M."/>
            <person name="MacKenzie S."/>
            <person name="Amaro C."/>
        </authorList>
    </citation>
    <scope>NUCLEOTIDE SEQUENCE</scope>
</reference>
<accession>A0A0E9T569</accession>
<reference evidence="1" key="1">
    <citation type="submission" date="2014-11" db="EMBL/GenBank/DDBJ databases">
        <authorList>
            <person name="Amaro Gonzalez C."/>
        </authorList>
    </citation>
    <scope>NUCLEOTIDE SEQUENCE</scope>
</reference>
<proteinExistence type="predicted"/>
<organism evidence="1">
    <name type="scientific">Anguilla anguilla</name>
    <name type="common">European freshwater eel</name>
    <name type="synonym">Muraena anguilla</name>
    <dbReference type="NCBI Taxonomy" id="7936"/>
    <lineage>
        <taxon>Eukaryota</taxon>
        <taxon>Metazoa</taxon>
        <taxon>Chordata</taxon>
        <taxon>Craniata</taxon>
        <taxon>Vertebrata</taxon>
        <taxon>Euteleostomi</taxon>
        <taxon>Actinopterygii</taxon>
        <taxon>Neopterygii</taxon>
        <taxon>Teleostei</taxon>
        <taxon>Anguilliformes</taxon>
        <taxon>Anguillidae</taxon>
        <taxon>Anguilla</taxon>
    </lineage>
</organism>